<dbReference type="GeneID" id="93521228"/>
<dbReference type="EMBL" id="CP003488">
    <property type="protein sequence ID" value="AFH94045.1"/>
    <property type="molecule type" value="Genomic_DNA"/>
</dbReference>
<protein>
    <submittedName>
        <fullName evidence="3">Glycosyl transferase, group 1</fullName>
    </submittedName>
</protein>
<keyword evidence="3" id="KW-0808">Transferase</keyword>
<dbReference type="KEGG" id="psi:S70_10970"/>
<dbReference type="GO" id="GO:1901135">
    <property type="term" value="P:carbohydrate derivative metabolic process"/>
    <property type="evidence" value="ECO:0007669"/>
    <property type="project" value="UniProtKB-ARBA"/>
</dbReference>
<evidence type="ECO:0000313" key="4">
    <source>
        <dbReference type="Proteomes" id="UP000005012"/>
    </source>
</evidence>
<feature type="domain" description="Glycosyl transferase family 1" evidence="2">
    <location>
        <begin position="198"/>
        <end position="350"/>
    </location>
</feature>
<keyword evidence="1" id="KW-0472">Membrane</keyword>
<dbReference type="PANTHER" id="PTHR12526">
    <property type="entry name" value="GLYCOSYLTRANSFERASE"/>
    <property type="match status" value="1"/>
</dbReference>
<feature type="transmembrane region" description="Helical" evidence="1">
    <location>
        <begin position="84"/>
        <end position="103"/>
    </location>
</feature>
<organism evidence="3 4">
    <name type="scientific">Providencia stuartii (strain MRSN 2154)</name>
    <dbReference type="NCBI Taxonomy" id="1157951"/>
    <lineage>
        <taxon>Bacteria</taxon>
        <taxon>Pseudomonadati</taxon>
        <taxon>Pseudomonadota</taxon>
        <taxon>Gammaproteobacteria</taxon>
        <taxon>Enterobacterales</taxon>
        <taxon>Morganellaceae</taxon>
        <taxon>Providencia</taxon>
    </lineage>
</organism>
<dbReference type="RefSeq" id="WP_014657226.1">
    <property type="nucleotide sequence ID" value="NC_017731.1"/>
</dbReference>
<name>A0A140NLQ9_PROSM</name>
<accession>A0A140NLQ9</accession>
<dbReference type="PANTHER" id="PTHR12526:SF630">
    <property type="entry name" value="GLYCOSYLTRANSFERASE"/>
    <property type="match status" value="1"/>
</dbReference>
<dbReference type="SUPFAM" id="SSF53756">
    <property type="entry name" value="UDP-Glycosyltransferase/glycogen phosphorylase"/>
    <property type="match status" value="1"/>
</dbReference>
<sequence>MNSETKTQRIAFIDSYHSGLYGAPKSMLSLANGLHNKGYNVTIITTKDGLLSSKAKDDGLNVNIFDVPNILLLSRRNLKIYHKVLYIFSLFFLWCKSIFNFSLKKYDVICINDIRTFLFFLPIIFMSRKKIVWYVRINDRVKLISYIATRISDKIILISNDCYSCFSKNEKIKYSSKFNIVHTGFNLPDEKNLKAIQFNHKFNDKVFITIGSICKRKNQKSIINSFSNLKIENKHLYILGSPTSDIDNLYYKEIIMQIKKLNLTEKISLVPHTPYVYEYLFASDIFLFASHKEGLPRVIIEALSTGCFVVSSKVDGIYDIIKNDNLGFVTQSCASDTMFPYQFEQLLNTACHLEKNREIKIKFILDNFSYNHYLNNFIKQITKYEKENKKCY</sequence>
<reference evidence="3 4" key="1">
    <citation type="journal article" date="2012" name="J. Bacteriol.">
        <title>Complete Genome Sequence of Providencia stuartii Clinical Isolate MRSN 2154.</title>
        <authorList>
            <person name="Clifford R.J."/>
            <person name="Hang J."/>
            <person name="Riley M.C."/>
            <person name="Onmus-Leone F."/>
            <person name="Kuschner R.A."/>
            <person name="Lesho E.P."/>
            <person name="Waterman P.E."/>
        </authorList>
    </citation>
    <scope>NUCLEOTIDE SEQUENCE [LARGE SCALE GENOMIC DNA]</scope>
    <source>
        <strain evidence="3 4">MRSN 2154</strain>
    </source>
</reference>
<evidence type="ECO:0000313" key="3">
    <source>
        <dbReference type="EMBL" id="AFH94045.1"/>
    </source>
</evidence>
<dbReference type="Gene3D" id="3.40.50.2000">
    <property type="entry name" value="Glycogen Phosphorylase B"/>
    <property type="match status" value="2"/>
</dbReference>
<dbReference type="GO" id="GO:0016757">
    <property type="term" value="F:glycosyltransferase activity"/>
    <property type="evidence" value="ECO:0007669"/>
    <property type="project" value="InterPro"/>
</dbReference>
<evidence type="ECO:0000259" key="2">
    <source>
        <dbReference type="Pfam" id="PF00534"/>
    </source>
</evidence>
<evidence type="ECO:0000256" key="1">
    <source>
        <dbReference type="SAM" id="Phobius"/>
    </source>
</evidence>
<gene>
    <name evidence="3" type="ordered locus">S70_10970</name>
</gene>
<dbReference type="Proteomes" id="UP000005012">
    <property type="component" value="Chromosome"/>
</dbReference>
<dbReference type="HOGENOM" id="CLU_692517_0_0_6"/>
<dbReference type="PATRIC" id="fig|1157951.4.peg.2204"/>
<dbReference type="OrthoDB" id="9777346at2"/>
<dbReference type="InterPro" id="IPR001296">
    <property type="entry name" value="Glyco_trans_1"/>
</dbReference>
<reference evidence="4" key="2">
    <citation type="submission" date="2012-04" db="EMBL/GenBank/DDBJ databases">
        <title>Complete genome sequence of Providencia stuartii clinical isolate MRSN 2154.</title>
        <authorList>
            <person name="Clifford R.J."/>
            <person name="Hang J."/>
            <person name="Riley M.C."/>
            <person name="Onmus-Leone F."/>
            <person name="Kuschner R.A."/>
            <person name="Lesho E.P."/>
            <person name="Waterman P.E."/>
        </authorList>
    </citation>
    <scope>NUCLEOTIDE SEQUENCE [LARGE SCALE GENOMIC DNA]</scope>
    <source>
        <strain evidence="4">MRSN 2154</strain>
    </source>
</reference>
<keyword evidence="1" id="KW-1133">Transmembrane helix</keyword>
<dbReference type="AlphaFoldDB" id="A0A140NLQ9"/>
<dbReference type="Pfam" id="PF00534">
    <property type="entry name" value="Glycos_transf_1"/>
    <property type="match status" value="1"/>
</dbReference>
<proteinExistence type="predicted"/>
<keyword evidence="1" id="KW-0812">Transmembrane</keyword>